<name>A0A1I0J209_9EURY</name>
<feature type="non-terminal residue" evidence="1">
    <location>
        <position position="33"/>
    </location>
</feature>
<dbReference type="AlphaFoldDB" id="A0A1I0J209"/>
<dbReference type="Proteomes" id="UP000199320">
    <property type="component" value="Unassembled WGS sequence"/>
</dbReference>
<gene>
    <name evidence="1" type="ORF">SAMN04488694_12913</name>
</gene>
<proteinExistence type="predicted"/>
<dbReference type="EMBL" id="FOIC01000029">
    <property type="protein sequence ID" value="SEU03071.1"/>
    <property type="molecule type" value="Genomic_DNA"/>
</dbReference>
<keyword evidence="2" id="KW-1185">Reference proteome</keyword>
<organism evidence="1 2">
    <name type="scientific">Natrinema hispanicum</name>
    <dbReference type="NCBI Taxonomy" id="392421"/>
    <lineage>
        <taxon>Archaea</taxon>
        <taxon>Methanobacteriati</taxon>
        <taxon>Methanobacteriota</taxon>
        <taxon>Stenosarchaea group</taxon>
        <taxon>Halobacteria</taxon>
        <taxon>Halobacteriales</taxon>
        <taxon>Natrialbaceae</taxon>
        <taxon>Natrinema</taxon>
    </lineage>
</organism>
<protein>
    <submittedName>
        <fullName evidence="1">Uncharacterized protein</fullName>
    </submittedName>
</protein>
<accession>A0A1I0J209</accession>
<evidence type="ECO:0000313" key="1">
    <source>
        <dbReference type="EMBL" id="SEU03071.1"/>
    </source>
</evidence>
<reference evidence="2" key="1">
    <citation type="submission" date="2016-10" db="EMBL/GenBank/DDBJ databases">
        <authorList>
            <person name="Varghese N."/>
            <person name="Submissions S."/>
        </authorList>
    </citation>
    <scope>NUCLEOTIDE SEQUENCE [LARGE SCALE GENOMIC DNA]</scope>
    <source>
        <strain evidence="2">CDM_6</strain>
    </source>
</reference>
<sequence length="33" mass="3549">MPAGGDEVSIERDGRDIVYDGFNPRSGFYGVAT</sequence>
<evidence type="ECO:0000313" key="2">
    <source>
        <dbReference type="Proteomes" id="UP000199320"/>
    </source>
</evidence>